<dbReference type="EMBL" id="CP034563">
    <property type="protein sequence ID" value="AZQ64752.1"/>
    <property type="molecule type" value="Genomic_DNA"/>
</dbReference>
<evidence type="ECO:0000313" key="10">
    <source>
        <dbReference type="EMBL" id="AZQ64752.1"/>
    </source>
</evidence>
<dbReference type="InterPro" id="IPR050250">
    <property type="entry name" value="Macrolide_Exporter_MacB"/>
</dbReference>
<gene>
    <name evidence="10" type="ORF">EI427_21240</name>
</gene>
<evidence type="ECO:0000256" key="5">
    <source>
        <dbReference type="ARBA" id="ARBA00023136"/>
    </source>
</evidence>
<name>A0A3S9P9J4_9BACT</name>
<evidence type="ECO:0000256" key="1">
    <source>
        <dbReference type="ARBA" id="ARBA00004651"/>
    </source>
</evidence>
<evidence type="ECO:0000256" key="7">
    <source>
        <dbReference type="SAM" id="Phobius"/>
    </source>
</evidence>
<dbReference type="Proteomes" id="UP000267268">
    <property type="component" value="Chromosome 2"/>
</dbReference>
<keyword evidence="2" id="KW-1003">Cell membrane</keyword>
<proteinExistence type="inferred from homology"/>
<dbReference type="RefSeq" id="WP_126618773.1">
    <property type="nucleotide sequence ID" value="NZ_CP034563.1"/>
</dbReference>
<feature type="transmembrane region" description="Helical" evidence="7">
    <location>
        <begin position="325"/>
        <end position="355"/>
    </location>
</feature>
<feature type="transmembrane region" description="Helical" evidence="7">
    <location>
        <begin position="21"/>
        <end position="41"/>
    </location>
</feature>
<evidence type="ECO:0000256" key="2">
    <source>
        <dbReference type="ARBA" id="ARBA00022475"/>
    </source>
</evidence>
<dbReference type="Pfam" id="PF02687">
    <property type="entry name" value="FtsX"/>
    <property type="match status" value="1"/>
</dbReference>
<keyword evidence="4 7" id="KW-1133">Transmembrane helix</keyword>
<dbReference type="InterPro" id="IPR025857">
    <property type="entry name" value="MacB_PCD"/>
</dbReference>
<feature type="transmembrane region" description="Helical" evidence="7">
    <location>
        <begin position="375"/>
        <end position="395"/>
    </location>
</feature>
<evidence type="ECO:0000259" key="8">
    <source>
        <dbReference type="Pfam" id="PF02687"/>
    </source>
</evidence>
<dbReference type="GO" id="GO:0022857">
    <property type="term" value="F:transmembrane transporter activity"/>
    <property type="evidence" value="ECO:0007669"/>
    <property type="project" value="TreeGrafter"/>
</dbReference>
<dbReference type="AlphaFoldDB" id="A0A3S9P9J4"/>
<comment type="similarity">
    <text evidence="6">Belongs to the ABC-4 integral membrane protein family.</text>
</comment>
<dbReference type="KEGG" id="fll:EI427_21240"/>
<evidence type="ECO:0000313" key="11">
    <source>
        <dbReference type="Proteomes" id="UP000267268"/>
    </source>
</evidence>
<dbReference type="Pfam" id="PF12704">
    <property type="entry name" value="MacB_PCD"/>
    <property type="match status" value="1"/>
</dbReference>
<evidence type="ECO:0000256" key="6">
    <source>
        <dbReference type="ARBA" id="ARBA00038076"/>
    </source>
</evidence>
<dbReference type="PANTHER" id="PTHR30572:SF4">
    <property type="entry name" value="ABC TRANSPORTER PERMEASE YTRF"/>
    <property type="match status" value="1"/>
</dbReference>
<feature type="domain" description="ABC3 transporter permease C-terminal" evidence="8">
    <location>
        <begin position="285"/>
        <end position="402"/>
    </location>
</feature>
<reference evidence="10 11" key="1">
    <citation type="submission" date="2018-12" db="EMBL/GenBank/DDBJ databases">
        <title>Flammeovirga pectinis sp. nov., isolated from the gut of the Korean scallop, Patinopecten yessoensis.</title>
        <authorList>
            <person name="Bae J.-W."/>
            <person name="Jeong Y.-S."/>
            <person name="Kang W."/>
        </authorList>
    </citation>
    <scope>NUCLEOTIDE SEQUENCE [LARGE SCALE GENOMIC DNA]</scope>
    <source>
        <strain evidence="10 11">L12M1</strain>
    </source>
</reference>
<feature type="domain" description="MacB-like periplasmic core" evidence="9">
    <location>
        <begin position="23"/>
        <end position="233"/>
    </location>
</feature>
<keyword evidence="3 7" id="KW-0812">Transmembrane</keyword>
<evidence type="ECO:0000259" key="9">
    <source>
        <dbReference type="Pfam" id="PF12704"/>
    </source>
</evidence>
<protein>
    <submittedName>
        <fullName evidence="10">FtsX-like permease family protein</fullName>
    </submittedName>
</protein>
<keyword evidence="11" id="KW-1185">Reference proteome</keyword>
<dbReference type="InterPro" id="IPR003838">
    <property type="entry name" value="ABC3_permease_C"/>
</dbReference>
<dbReference type="GO" id="GO:0005886">
    <property type="term" value="C:plasma membrane"/>
    <property type="evidence" value="ECO:0007669"/>
    <property type="project" value="UniProtKB-SubCell"/>
</dbReference>
<comment type="subcellular location">
    <subcellularLocation>
        <location evidence="1">Cell membrane</location>
        <topology evidence="1">Multi-pass membrane protein</topology>
    </subcellularLocation>
</comment>
<evidence type="ECO:0000256" key="4">
    <source>
        <dbReference type="ARBA" id="ARBA00022989"/>
    </source>
</evidence>
<organism evidence="10 11">
    <name type="scientific">Flammeovirga pectinis</name>
    <dbReference type="NCBI Taxonomy" id="2494373"/>
    <lineage>
        <taxon>Bacteria</taxon>
        <taxon>Pseudomonadati</taxon>
        <taxon>Bacteroidota</taxon>
        <taxon>Cytophagia</taxon>
        <taxon>Cytophagales</taxon>
        <taxon>Flammeovirgaceae</taxon>
        <taxon>Flammeovirga</taxon>
    </lineage>
</organism>
<keyword evidence="5 7" id="KW-0472">Membrane</keyword>
<feature type="transmembrane region" description="Helical" evidence="7">
    <location>
        <begin position="280"/>
        <end position="305"/>
    </location>
</feature>
<dbReference type="PANTHER" id="PTHR30572">
    <property type="entry name" value="MEMBRANE COMPONENT OF TRANSPORTER-RELATED"/>
    <property type="match status" value="1"/>
</dbReference>
<evidence type="ECO:0000256" key="3">
    <source>
        <dbReference type="ARBA" id="ARBA00022692"/>
    </source>
</evidence>
<sequence>MFISFLQEPLENLSSHKVRNVTTGLGVSWGLLILILLLGGGEGLYKGIQKLFSGYSKNSVWVYGGQTSMAYNGEPEGKNITFTDAYLTSLQLKYNEIEQLALEVNKNGFTKISYLNKHIQCNLKGVNNDFFDLKNLPLKRGRFFNPLDETQKRNVCIVGGYSQESLFKNEKGIGKEIYIDNVPFVIIGELDNDNLFSQNETRNIFIPLETFQSIFEKKEAFFSFGISLSSAVESDFVDKELKSHFSKTLRFDEKDTNALFLLEAKEQKKSFDDLFKYLNFFLWGVGISLLLSGMISICNMMVLAIKERTKELGIRKALGASPRELLIMIVTESTLLTLFSGVIGILLGVIIIEILNYFIFHSTESKIIEGLEVNPLIIFLAFILLLISGVFAGFIPAKKAMDLTVVNALDEEN</sequence>
<dbReference type="OrthoDB" id="9770036at2"/>
<accession>A0A3S9P9J4</accession>